<dbReference type="PANTHER" id="PTHR37166:SF1">
    <property type="entry name" value="PROTEIN FLAG"/>
    <property type="match status" value="1"/>
</dbReference>
<accession>A0A0A0BMB2</accession>
<dbReference type="Pfam" id="PF03646">
    <property type="entry name" value="FlaG"/>
    <property type="match status" value="1"/>
</dbReference>
<keyword evidence="1" id="KW-0969">Cilium</keyword>
<dbReference type="SUPFAM" id="SSF160214">
    <property type="entry name" value="FlaG-like"/>
    <property type="match status" value="1"/>
</dbReference>
<dbReference type="RefSeq" id="WP_052093887.1">
    <property type="nucleotide sequence ID" value="NZ_JRQD01000001.1"/>
</dbReference>
<protein>
    <submittedName>
        <fullName evidence="1">Flagellin protein FlaG</fullName>
    </submittedName>
</protein>
<gene>
    <name evidence="1" type="primary">flaG</name>
    <name evidence="1" type="ORF">LP43_0617</name>
</gene>
<keyword evidence="1" id="KW-0282">Flagellum</keyword>
<dbReference type="InterPro" id="IPR005186">
    <property type="entry name" value="FlaG"/>
</dbReference>
<dbReference type="Proteomes" id="UP000029999">
    <property type="component" value="Unassembled WGS sequence"/>
</dbReference>
<dbReference type="InterPro" id="IPR035924">
    <property type="entry name" value="FlaG-like_sf"/>
</dbReference>
<proteinExistence type="predicted"/>
<keyword evidence="1" id="KW-0966">Cell projection</keyword>
<dbReference type="PANTHER" id="PTHR37166">
    <property type="entry name" value="PROTEIN FLAG"/>
    <property type="match status" value="1"/>
</dbReference>
<dbReference type="Gene3D" id="3.30.160.170">
    <property type="entry name" value="FlaG-like"/>
    <property type="match status" value="1"/>
</dbReference>
<dbReference type="STRING" id="392484.LP43_0617"/>
<evidence type="ECO:0000313" key="1">
    <source>
        <dbReference type="EMBL" id="KGM08194.1"/>
    </source>
</evidence>
<evidence type="ECO:0000313" key="2">
    <source>
        <dbReference type="Proteomes" id="UP000029999"/>
    </source>
</evidence>
<sequence length="129" mass="13872">MDITDKTNLTAVPAGRAGTPVATSIKSVSNSNVGTDVAKSSLVDTSLPSTQSLDKQLENAVSRINDYVQNVQRTIEFSVDETSGKDVVKILDKQTDEVIRQIPSEEVLAIARNIADYTADTISIFTSRA</sequence>
<dbReference type="AlphaFoldDB" id="A0A0A0BMB2"/>
<reference evidence="1 2" key="1">
    <citation type="submission" date="2014-09" db="EMBL/GenBank/DDBJ databases">
        <authorList>
            <person name="Grob C."/>
            <person name="Taubert M."/>
            <person name="Howat A.M."/>
            <person name="Burns O.J."/>
            <person name="Dixon J.L."/>
            <person name="Chen Y."/>
            <person name="Murrell J.C."/>
        </authorList>
    </citation>
    <scope>NUCLEOTIDE SEQUENCE [LARGE SCALE GENOMIC DNA]</scope>
    <source>
        <strain evidence="1">L4</strain>
    </source>
</reference>
<dbReference type="EMBL" id="JRQD01000001">
    <property type="protein sequence ID" value="KGM08194.1"/>
    <property type="molecule type" value="Genomic_DNA"/>
</dbReference>
<name>A0A0A0BMB2_9GAMM</name>
<organism evidence="1 2">
    <name type="scientific">Methylophaga thiooxydans</name>
    <dbReference type="NCBI Taxonomy" id="392484"/>
    <lineage>
        <taxon>Bacteria</taxon>
        <taxon>Pseudomonadati</taxon>
        <taxon>Pseudomonadota</taxon>
        <taxon>Gammaproteobacteria</taxon>
        <taxon>Thiotrichales</taxon>
        <taxon>Piscirickettsiaceae</taxon>
        <taxon>Methylophaga</taxon>
    </lineage>
</organism>
<comment type="caution">
    <text evidence="1">The sequence shown here is derived from an EMBL/GenBank/DDBJ whole genome shotgun (WGS) entry which is preliminary data.</text>
</comment>